<organism evidence="1 2">
    <name type="scientific">Persea americana</name>
    <name type="common">Avocado</name>
    <dbReference type="NCBI Taxonomy" id="3435"/>
    <lineage>
        <taxon>Eukaryota</taxon>
        <taxon>Viridiplantae</taxon>
        <taxon>Streptophyta</taxon>
        <taxon>Embryophyta</taxon>
        <taxon>Tracheophyta</taxon>
        <taxon>Spermatophyta</taxon>
        <taxon>Magnoliopsida</taxon>
        <taxon>Magnoliidae</taxon>
        <taxon>Laurales</taxon>
        <taxon>Lauraceae</taxon>
        <taxon>Persea</taxon>
    </lineage>
</organism>
<name>A0ACC2MEP3_PERAE</name>
<sequence length="70" mass="8081">MEENFVCRSSYCLSKVHAFNRVIFQNTVACICARFNQMALEVYYKLTVARWYSSPLAVGASHYGLQHEDL</sequence>
<comment type="caution">
    <text evidence="1">The sequence shown here is derived from an EMBL/GenBank/DDBJ whole genome shotgun (WGS) entry which is preliminary data.</text>
</comment>
<proteinExistence type="predicted"/>
<evidence type="ECO:0000313" key="1">
    <source>
        <dbReference type="EMBL" id="KAJ8644167.1"/>
    </source>
</evidence>
<dbReference type="EMBL" id="CM056810">
    <property type="protein sequence ID" value="KAJ8644167.1"/>
    <property type="molecule type" value="Genomic_DNA"/>
</dbReference>
<evidence type="ECO:0000313" key="2">
    <source>
        <dbReference type="Proteomes" id="UP001234297"/>
    </source>
</evidence>
<reference evidence="1 2" key="1">
    <citation type="journal article" date="2022" name="Hortic Res">
        <title>A haplotype resolved chromosomal level avocado genome allows analysis of novel avocado genes.</title>
        <authorList>
            <person name="Nath O."/>
            <person name="Fletcher S.J."/>
            <person name="Hayward A."/>
            <person name="Shaw L.M."/>
            <person name="Masouleh A.K."/>
            <person name="Furtado A."/>
            <person name="Henry R.J."/>
            <person name="Mitter N."/>
        </authorList>
    </citation>
    <scope>NUCLEOTIDE SEQUENCE [LARGE SCALE GENOMIC DNA]</scope>
    <source>
        <strain evidence="2">cv. Hass</strain>
    </source>
</reference>
<protein>
    <submittedName>
        <fullName evidence="1">Uncharacterized protein</fullName>
    </submittedName>
</protein>
<keyword evidence="2" id="KW-1185">Reference proteome</keyword>
<gene>
    <name evidence="1" type="ORF">MRB53_005915</name>
</gene>
<dbReference type="Proteomes" id="UP001234297">
    <property type="component" value="Chromosome 2"/>
</dbReference>
<accession>A0ACC2MEP3</accession>